<dbReference type="InterPro" id="IPR052163">
    <property type="entry name" value="DGC-Regulatory_Protein"/>
</dbReference>
<dbReference type="OrthoDB" id="9813903at2"/>
<dbReference type="InterPro" id="IPR043128">
    <property type="entry name" value="Rev_trsase/Diguanyl_cyclase"/>
</dbReference>
<evidence type="ECO:0000313" key="3">
    <source>
        <dbReference type="Proteomes" id="UP000334380"/>
    </source>
</evidence>
<name>A0A5E4TYJ9_9BURK</name>
<gene>
    <name evidence="2" type="primary">yegE_1</name>
    <name evidence="2" type="ORF">PTE31013_01735</name>
</gene>
<dbReference type="InterPro" id="IPR000160">
    <property type="entry name" value="GGDEF_dom"/>
</dbReference>
<dbReference type="GO" id="GO:0052621">
    <property type="term" value="F:diguanylate cyclase activity"/>
    <property type="evidence" value="ECO:0007669"/>
    <property type="project" value="UniProtKB-EC"/>
</dbReference>
<dbReference type="SMART" id="SM00267">
    <property type="entry name" value="GGDEF"/>
    <property type="match status" value="1"/>
</dbReference>
<keyword evidence="3" id="KW-1185">Reference proteome</keyword>
<sequence length="136" mass="14544">MLFVDLDRFKLVNDTWGHALGDELLRRLAKRLVTCVAEGDAVARFGGDEFAVIMRNVQDVLHVERTAMAILDAASRPMTLSVGPVTVGACVGVAMVACGEVKTPGEMFETADRALYEAKHGGRGRFVLGDGASVAH</sequence>
<evidence type="ECO:0000259" key="1">
    <source>
        <dbReference type="PROSITE" id="PS50887"/>
    </source>
</evidence>
<feature type="domain" description="GGDEF" evidence="1">
    <location>
        <begin position="1"/>
        <end position="131"/>
    </location>
</feature>
<dbReference type="Proteomes" id="UP000334380">
    <property type="component" value="Unassembled WGS sequence"/>
</dbReference>
<dbReference type="Gene3D" id="3.30.70.270">
    <property type="match status" value="1"/>
</dbReference>
<dbReference type="PANTHER" id="PTHR46663">
    <property type="entry name" value="DIGUANYLATE CYCLASE DGCT-RELATED"/>
    <property type="match status" value="1"/>
</dbReference>
<evidence type="ECO:0000313" key="2">
    <source>
        <dbReference type="EMBL" id="VVD92965.1"/>
    </source>
</evidence>
<dbReference type="EMBL" id="CABPRU010000003">
    <property type="protein sequence ID" value="VVD92965.1"/>
    <property type="molecule type" value="Genomic_DNA"/>
</dbReference>
<dbReference type="NCBIfam" id="TIGR00254">
    <property type="entry name" value="GGDEF"/>
    <property type="match status" value="1"/>
</dbReference>
<dbReference type="PROSITE" id="PS50887">
    <property type="entry name" value="GGDEF"/>
    <property type="match status" value="1"/>
</dbReference>
<dbReference type="AlphaFoldDB" id="A0A5E4TYJ9"/>
<keyword evidence="2" id="KW-0808">Transferase</keyword>
<accession>A0A5E4TYJ9</accession>
<dbReference type="CDD" id="cd01949">
    <property type="entry name" value="GGDEF"/>
    <property type="match status" value="1"/>
</dbReference>
<organism evidence="2 3">
    <name type="scientific">Pandoraea terrigena</name>
    <dbReference type="NCBI Taxonomy" id="2508292"/>
    <lineage>
        <taxon>Bacteria</taxon>
        <taxon>Pseudomonadati</taxon>
        <taxon>Pseudomonadota</taxon>
        <taxon>Betaproteobacteria</taxon>
        <taxon>Burkholderiales</taxon>
        <taxon>Burkholderiaceae</taxon>
        <taxon>Pandoraea</taxon>
    </lineage>
</organism>
<dbReference type="PANTHER" id="PTHR46663:SF2">
    <property type="entry name" value="GGDEF DOMAIN-CONTAINING PROTEIN"/>
    <property type="match status" value="1"/>
</dbReference>
<proteinExistence type="predicted"/>
<reference evidence="2 3" key="1">
    <citation type="submission" date="2019-08" db="EMBL/GenBank/DDBJ databases">
        <authorList>
            <person name="Peeters C."/>
        </authorList>
    </citation>
    <scope>NUCLEOTIDE SEQUENCE [LARGE SCALE GENOMIC DNA]</scope>
    <source>
        <strain evidence="2 3">LMG 31013</strain>
    </source>
</reference>
<dbReference type="InterPro" id="IPR029787">
    <property type="entry name" value="Nucleotide_cyclase"/>
</dbReference>
<dbReference type="EC" id="2.7.7.65" evidence="2"/>
<dbReference type="SUPFAM" id="SSF55073">
    <property type="entry name" value="Nucleotide cyclase"/>
    <property type="match status" value="1"/>
</dbReference>
<dbReference type="Pfam" id="PF00990">
    <property type="entry name" value="GGDEF"/>
    <property type="match status" value="1"/>
</dbReference>
<keyword evidence="2" id="KW-0548">Nucleotidyltransferase</keyword>
<protein>
    <submittedName>
        <fullName evidence="2">Putative diguanylate cyclase YegE</fullName>
        <ecNumber evidence="2">2.7.7.65</ecNumber>
    </submittedName>
</protein>